<gene>
    <name evidence="2" type="ORF">NOG11_00450</name>
</gene>
<dbReference type="SUPFAM" id="SSF50129">
    <property type="entry name" value="GroES-like"/>
    <property type="match status" value="1"/>
</dbReference>
<dbReference type="SUPFAM" id="SSF51735">
    <property type="entry name" value="NAD(P)-binding Rossmann-fold domains"/>
    <property type="match status" value="1"/>
</dbReference>
<dbReference type="InterPro" id="IPR013149">
    <property type="entry name" value="ADH-like_C"/>
</dbReference>
<dbReference type="InterPro" id="IPR011032">
    <property type="entry name" value="GroES-like_sf"/>
</dbReference>
<dbReference type="Pfam" id="PF00107">
    <property type="entry name" value="ADH_zinc_N"/>
    <property type="match status" value="1"/>
</dbReference>
<dbReference type="GO" id="GO:0016491">
    <property type="term" value="F:oxidoreductase activity"/>
    <property type="evidence" value="ECO:0007669"/>
    <property type="project" value="InterPro"/>
</dbReference>
<evidence type="ECO:0000259" key="1">
    <source>
        <dbReference type="SMART" id="SM00829"/>
    </source>
</evidence>
<accession>A0A9X2L694</accession>
<keyword evidence="3" id="KW-1185">Reference proteome</keyword>
<dbReference type="PANTHER" id="PTHR45033:SF2">
    <property type="entry name" value="ZINC-TYPE ALCOHOL DEHYDROGENASE-LIKE PROTEIN C1773.06C"/>
    <property type="match status" value="1"/>
</dbReference>
<feature type="domain" description="Enoyl reductase (ER)" evidence="1">
    <location>
        <begin position="10"/>
        <end position="329"/>
    </location>
</feature>
<dbReference type="EMBL" id="JANIBC010000001">
    <property type="protein sequence ID" value="MCQ8183848.1"/>
    <property type="molecule type" value="Genomic_DNA"/>
</dbReference>
<dbReference type="InterPro" id="IPR020843">
    <property type="entry name" value="ER"/>
</dbReference>
<dbReference type="PANTHER" id="PTHR45033">
    <property type="match status" value="1"/>
</dbReference>
<dbReference type="AlphaFoldDB" id="A0A9X2L694"/>
<organism evidence="2 3">
    <name type="scientific">Parvularcula maris</name>
    <dbReference type="NCBI Taxonomy" id="2965077"/>
    <lineage>
        <taxon>Bacteria</taxon>
        <taxon>Pseudomonadati</taxon>
        <taxon>Pseudomonadota</taxon>
        <taxon>Alphaproteobacteria</taxon>
        <taxon>Parvularculales</taxon>
        <taxon>Parvularculaceae</taxon>
        <taxon>Parvularcula</taxon>
    </lineage>
</organism>
<dbReference type="InterPro" id="IPR013154">
    <property type="entry name" value="ADH-like_N"/>
</dbReference>
<sequence>MKAYRLRGTGSDRTLVLEDRSAPLPKPGYVRVRVRAASFNYRDLLVLDGGYARNDLDDVVPLSDGAGEISALGDGVSGWNVGDRVVINFMAHWSGGPIDDRALNSSLGGGVDGVLAEEVCVPAHALVALPDGLGFAEAASLPCAAVTAWHGLRRCGVKAGDKVLLLGTGGVSVFALQFAKAMGAEVTITSSSEEKLAMMKELGADHVVNYRTHPEWDEVVRELTGGVDAVVETGGSGTLARSMAACRPGGQIALIGVLTSDTPDVTPILLNALTVHGIYVGSTEMLREVVEAVHVNRIEPVIDRRFAFSDAEAAYVYLRSGQHVGKVVIEV</sequence>
<proteinExistence type="predicted"/>
<dbReference type="SMART" id="SM00829">
    <property type="entry name" value="PKS_ER"/>
    <property type="match status" value="1"/>
</dbReference>
<evidence type="ECO:0000313" key="2">
    <source>
        <dbReference type="EMBL" id="MCQ8183848.1"/>
    </source>
</evidence>
<evidence type="ECO:0000313" key="3">
    <source>
        <dbReference type="Proteomes" id="UP001142610"/>
    </source>
</evidence>
<dbReference type="Gene3D" id="3.40.50.720">
    <property type="entry name" value="NAD(P)-binding Rossmann-like Domain"/>
    <property type="match status" value="1"/>
</dbReference>
<dbReference type="Pfam" id="PF08240">
    <property type="entry name" value="ADH_N"/>
    <property type="match status" value="1"/>
</dbReference>
<reference evidence="2" key="1">
    <citation type="submission" date="2022-07" db="EMBL/GenBank/DDBJ databases">
        <title>Parvularcula maris sp. nov., an algicidal bacterium isolated from seawater.</title>
        <authorList>
            <person name="Li F."/>
        </authorList>
    </citation>
    <scope>NUCLEOTIDE SEQUENCE</scope>
    <source>
        <strain evidence="2">BGMRC 0090</strain>
    </source>
</reference>
<dbReference type="InterPro" id="IPR052711">
    <property type="entry name" value="Zinc_ADH-like"/>
</dbReference>
<comment type="caution">
    <text evidence="2">The sequence shown here is derived from an EMBL/GenBank/DDBJ whole genome shotgun (WGS) entry which is preliminary data.</text>
</comment>
<dbReference type="Gene3D" id="3.90.180.10">
    <property type="entry name" value="Medium-chain alcohol dehydrogenases, catalytic domain"/>
    <property type="match status" value="1"/>
</dbReference>
<dbReference type="Proteomes" id="UP001142610">
    <property type="component" value="Unassembled WGS sequence"/>
</dbReference>
<name>A0A9X2L694_9PROT</name>
<protein>
    <submittedName>
        <fullName evidence="2">NAD(P)-dependent alcohol dehydrogenase</fullName>
    </submittedName>
</protein>
<dbReference type="RefSeq" id="WP_256617651.1">
    <property type="nucleotide sequence ID" value="NZ_JANIBC010000001.1"/>
</dbReference>
<dbReference type="InterPro" id="IPR036291">
    <property type="entry name" value="NAD(P)-bd_dom_sf"/>
</dbReference>
<dbReference type="CDD" id="cd08276">
    <property type="entry name" value="MDR7"/>
    <property type="match status" value="1"/>
</dbReference>